<dbReference type="InterPro" id="IPR027790">
    <property type="entry name" value="AdoMet_synthase_2_family"/>
</dbReference>
<sequence length="401" mass="43560">MNNISVERLEGPLAGSRSVEVVERKGLGHPDTICDMLSERLSVALSRRYLERFGRILHHNVDKALLTAGQANAAFGAGEVIEPIDLYLSGRATIEYAGERVAVEELARQAVASFFHDHFHALDPDKHIRLHCLVRPGSRDLVDIMLRQRERGVLLCNDTSCGVGFAPLTELEKIVLAVERRLNAPETKLDFPACGQDVKIMGVRDHETITLTIACALIGRFLSGPEAYADAKRRVVEFSKDTARSVTDKPIQILVNAADDPERGAIYLTVTGTSAESGDDGETGRGNRSNGLITPLRPMSLEAAAGKNPLTHVGKLYGAMAQQIAESLVDEIGEVQAAECYLVSRIGAPIDQPQTVIVRVNTIDGHISRDVEGRVNEIVARLLPGVARLWGRFLVGGIPVC</sequence>
<dbReference type="PANTHER" id="PTHR36697">
    <property type="entry name" value="S-ADENOSYLMETHIONINE SYNTHASE"/>
    <property type="match status" value="1"/>
</dbReference>
<proteinExistence type="predicted"/>
<dbReference type="PANTHER" id="PTHR36697:SF1">
    <property type="entry name" value="S-ADENOSYLMETHIONINE SYNTHASE"/>
    <property type="match status" value="1"/>
</dbReference>
<feature type="region of interest" description="Disordered" evidence="1">
    <location>
        <begin position="272"/>
        <end position="291"/>
    </location>
</feature>
<dbReference type="Gene3D" id="3.30.300.10">
    <property type="match status" value="1"/>
</dbReference>
<dbReference type="Proteomes" id="UP000268623">
    <property type="component" value="Unassembled WGS sequence"/>
</dbReference>
<gene>
    <name evidence="2" type="ORF">D1O30_21075</name>
</gene>
<name>A0A3M9XIM4_9HYPH</name>
<dbReference type="AlphaFoldDB" id="A0A3M9XIM4"/>
<dbReference type="OrthoDB" id="9770738at2"/>
<organism evidence="2 3">
    <name type="scientific">Methylocystis hirsuta</name>
    <dbReference type="NCBI Taxonomy" id="369798"/>
    <lineage>
        <taxon>Bacteria</taxon>
        <taxon>Pseudomonadati</taxon>
        <taxon>Pseudomonadota</taxon>
        <taxon>Alphaproteobacteria</taxon>
        <taxon>Hyphomicrobiales</taxon>
        <taxon>Methylocystaceae</taxon>
        <taxon>Methylocystis</taxon>
    </lineage>
</organism>
<comment type="caution">
    <text evidence="2">The sequence shown here is derived from an EMBL/GenBank/DDBJ whole genome shotgun (WGS) entry which is preliminary data.</text>
</comment>
<keyword evidence="3" id="KW-1185">Reference proteome</keyword>
<dbReference type="GO" id="GO:0004478">
    <property type="term" value="F:methionine adenosyltransferase activity"/>
    <property type="evidence" value="ECO:0007669"/>
    <property type="project" value="UniProtKB-EC"/>
</dbReference>
<dbReference type="EMBL" id="QWDD01000004">
    <property type="protein sequence ID" value="RNJ47939.1"/>
    <property type="molecule type" value="Genomic_DNA"/>
</dbReference>
<dbReference type="Pfam" id="PF01941">
    <property type="entry name" value="AdoMet_Synthase"/>
    <property type="match status" value="1"/>
</dbReference>
<protein>
    <submittedName>
        <fullName evidence="2">Methionine adenosyltransferase</fullName>
        <ecNumber evidence="2">2.5.1.6</ecNumber>
    </submittedName>
</protein>
<reference evidence="2 3" key="1">
    <citation type="submission" date="2018-08" db="EMBL/GenBank/DDBJ databases">
        <title>Genome sequence of Methylocystis hirsuta CSC1, a methanotroph able to accumulate PHAs.</title>
        <authorList>
            <person name="Bordel S."/>
            <person name="Rodriguez E."/>
            <person name="Gancedo J."/>
            <person name="Munoz R."/>
        </authorList>
    </citation>
    <scope>NUCLEOTIDE SEQUENCE [LARGE SCALE GENOMIC DNA]</scope>
    <source>
        <strain evidence="2 3">CSC1</strain>
    </source>
</reference>
<evidence type="ECO:0000313" key="3">
    <source>
        <dbReference type="Proteomes" id="UP000268623"/>
    </source>
</evidence>
<dbReference type="NCBIfam" id="NF003366">
    <property type="entry name" value="PRK04439.1-5"/>
    <property type="match status" value="1"/>
</dbReference>
<evidence type="ECO:0000256" key="1">
    <source>
        <dbReference type="SAM" id="MobiDB-lite"/>
    </source>
</evidence>
<dbReference type="EC" id="2.5.1.6" evidence="2"/>
<dbReference type="RefSeq" id="WP_123178031.1">
    <property type="nucleotide sequence ID" value="NZ_QWDD01000004.1"/>
</dbReference>
<accession>A0A3M9XIM4</accession>
<dbReference type="InterPro" id="IPR042544">
    <property type="entry name" value="AdoMet_synthase_3"/>
</dbReference>
<keyword evidence="2" id="KW-0808">Transferase</keyword>
<evidence type="ECO:0000313" key="2">
    <source>
        <dbReference type="EMBL" id="RNJ47939.1"/>
    </source>
</evidence>
<dbReference type="Gene3D" id="3.30.300.280">
    <property type="entry name" value="S-adenosylmethionine synthetase, C-terminal domain"/>
    <property type="match status" value="2"/>
</dbReference>